<dbReference type="Pfam" id="PF17167">
    <property type="entry name" value="Glyco_hydro_94"/>
    <property type="match status" value="1"/>
</dbReference>
<dbReference type="InterPro" id="IPR033432">
    <property type="entry name" value="GH94_catalytic"/>
</dbReference>
<evidence type="ECO:0000256" key="4">
    <source>
        <dbReference type="SAM" id="Phobius"/>
    </source>
</evidence>
<dbReference type="CDD" id="cd11756">
    <property type="entry name" value="GH94N_ChvB_NdvB_1_like"/>
    <property type="match status" value="1"/>
</dbReference>
<dbReference type="EMBL" id="CP002902">
    <property type="protein sequence ID" value="AEJ42729.1"/>
    <property type="molecule type" value="Genomic_DNA"/>
</dbReference>
<evidence type="ECO:0000256" key="2">
    <source>
        <dbReference type="ARBA" id="ARBA00022679"/>
    </source>
</evidence>
<feature type="domain" description="Glycosyl hydrolase 94 supersandwich" evidence="5">
    <location>
        <begin position="1428"/>
        <end position="1688"/>
    </location>
</feature>
<dbReference type="Pfam" id="PF10091">
    <property type="entry name" value="Glycoamylase"/>
    <property type="match status" value="1"/>
</dbReference>
<evidence type="ECO:0000256" key="1">
    <source>
        <dbReference type="ARBA" id="ARBA00022676"/>
    </source>
</evidence>
<feature type="transmembrane region" description="Helical" evidence="4">
    <location>
        <begin position="838"/>
        <end position="856"/>
    </location>
</feature>
<feature type="domain" description="Glycoamylase-like" evidence="6">
    <location>
        <begin position="1173"/>
        <end position="1374"/>
    </location>
</feature>
<dbReference type="HOGENOM" id="CLU_000646_0_0_9"/>
<evidence type="ECO:0000256" key="3">
    <source>
        <dbReference type="SAM" id="MobiDB-lite"/>
    </source>
</evidence>
<dbReference type="InterPro" id="IPR019282">
    <property type="entry name" value="Glycoamylase-like_cons_dom"/>
</dbReference>
<dbReference type="PANTHER" id="PTHR37469">
    <property type="entry name" value="CELLOBIONIC ACID PHOSPHORYLASE-RELATED"/>
    <property type="match status" value="1"/>
</dbReference>
<keyword evidence="2" id="KW-0808">Transferase</keyword>
<dbReference type="Gene3D" id="2.70.98.40">
    <property type="entry name" value="Glycoside hydrolase, family 65, N-terminal domain"/>
    <property type="match status" value="2"/>
</dbReference>
<evidence type="ECO:0000259" key="7">
    <source>
        <dbReference type="Pfam" id="PF17167"/>
    </source>
</evidence>
<organism evidence="8 9">
    <name type="scientific">Alicyclobacillus acidocaldarius (strain Tc-4-1)</name>
    <name type="common">Bacillus acidocaldarius</name>
    <dbReference type="NCBI Taxonomy" id="1048834"/>
    <lineage>
        <taxon>Bacteria</taxon>
        <taxon>Bacillati</taxon>
        <taxon>Bacillota</taxon>
        <taxon>Bacilli</taxon>
        <taxon>Bacillales</taxon>
        <taxon>Alicyclobacillaceae</taxon>
        <taxon>Alicyclobacillus</taxon>
    </lineage>
</organism>
<keyword evidence="4" id="KW-1133">Transmembrane helix</keyword>
<dbReference type="eggNOG" id="COG3459">
    <property type="taxonomic scope" value="Bacteria"/>
</dbReference>
<dbReference type="STRING" id="1048834.TC41_0771"/>
<dbReference type="InterPro" id="IPR008928">
    <property type="entry name" value="6-hairpin_glycosidase_sf"/>
</dbReference>
<dbReference type="KEGG" id="aad:TC41_0771"/>
<dbReference type="PANTHER" id="PTHR37469:SF2">
    <property type="entry name" value="CELLOBIONIC ACID PHOSPHORYLASE"/>
    <property type="match status" value="1"/>
</dbReference>
<dbReference type="InterPro" id="IPR012341">
    <property type="entry name" value="6hp_glycosidase-like_sf"/>
</dbReference>
<proteinExistence type="predicted"/>
<dbReference type="GO" id="GO:0030246">
    <property type="term" value="F:carbohydrate binding"/>
    <property type="evidence" value="ECO:0007669"/>
    <property type="project" value="InterPro"/>
</dbReference>
<keyword evidence="1" id="KW-0328">Glycosyltransferase</keyword>
<sequence>MLPFYLFVRTGDPRLSAAQGGPMAFDTELERRAHALALTQDISSTRGGGDDLWPILRRLTARVRNFAARLEREPAACSEPAHEWLIDHAAYLELQAMLAERLWPNAVVRKLPRMVETGEPRVVALATTYLDAVRGHIEAETLTRFVEAYQDVQVLTTLECHQLANGLRIAILTRIAEASEEIQRRYEACRAIQRLLSEIEQGGGPAAVRRAIDRFSKGRELGAVEVVHLVHHLSEWEPDSQELREWLAAHVANSSESIERLTTYEAEWHAEIQVLIGNLVQSLHALERMSWQPMASRISRVQACLREEPTGDYTRLDPTSQNVLTHQVSWLSEAFRLPEAMIAETAVSLARDAWEKAGSPTAASDLPREAFVAHYLCDPDGMHALHRTLKERAKPRAVPQIALRRHPLRTYLLGVALLFAAILWAVLDGFTGGFRASVGVTLALAVLLALPVSEWVLALVHEGIRRAVRPVPILRLDFSEGIPEDARTMVVLPVLWANEADVDEAFDKIELHHLTQRGDNVYFAVLSDLRDAGAPDLPEDEILLARARARLEALRRKYGAARFFWFHRHRVLNRADGVYMGWERKRGKLVELIELMRGKRDTTFCVKDGDLDVLPTIRYVFTADLDTELPIGAVQRLVGTMHLGYNRPRLNARGTRVEQGYGVLQPAVAVSPRSTQVSRFARLWSGETGVDPYAFAISNPYQDWFGRGLFVGKGLIDVDAFHAVLCDRIPDNRVLSHDILEGGFLRAGLVADVEVVESQPATLRAYMRRAHRWVRGDWQLTYWLRRVCRDRRGRAQPVDLCGFTRWNIVDHVRHSLVHPALVLLIGLGGAGLLPGPAYAYGAVLLITVFLPVLRQLDAVRPSEWSWRGAATALGQSLVMLVTLPFMAVVEADASLRALYRMLISRRRLLEWIPSSHADRADGSSAPLLYEPAGYAVALACSVPGLFGTWEQVFLGALALAVWLPAHGVARLLAQPAGPPRVDPHPDLSAHLREVAVAMWRFYERYVGEEDHHLPPDNVQLEPVERVAHRTSPTNIGLYLLCVAAAADLEIISKEHAVHRLEQTMATLMSLDRWHGHLFNWYDTRTLRPLPPRYVSTVDSGNLVCAMLALGQALREWAASDADVAPRARRLADAVEGFAQEVDFRPLYRPDLRLFSLGFHADRNELETIVYDLLASEARQASFIAIANGQVPASHWFALSRTMTRVGRHYPLLSWSGTMFEYLMPALLMRHLPGTLWEETYRGVVSRQIAYARERGVPFGISESGFYAFDRDLNYQYRAFGVPGLGLDRGLERNLVVAPYATMLALSFAPEQVADALRQLRELGALGPYGYYEAVDFTASRLPSGERYKVVQSFMAHHQGMAFIAIANYLQHNLWIERFHRLPLVRAGEYMLYERMPKRPALLLKPVHAAHAPNFDRPVYARRRSGNDDAWNAVSNGNLTSFVDARGEGGIIWRGIAVTRFRPDRHLPYRGPVMYVRDVDRGGVFRTTLHGGAGHVEAEFRPDKSSLKRVVDGIESEWSVLVAPDRDVEIRKLVLQNLGEDIRRLEVTYFAELALAKPAADIAHPSFQRLFVETGWDEARHVLWARRRPESDDELDVYAAFHLVADEEAPAPVEWDSHRARFVGRGGRLAAPKGLWQRLRGEAGSVADPAAILRTTVALAPGEKRALYVITALGEAREEVVERAFEMRKPSALSRAAQLAWMRAQIDLRQLHLSPEDVEDAMELLSRFLSRRAFSPERRAAILQNELGQSGLWAHGISGDRPIVAVRLASAAEIPFVAKLARLTQYLAHMGFASDLVVIDETMSSYRDETRDRIRAEMARRGVHDTSGLAVVKADQLSSAEQTLIEAVAVATLRAGGPSVGAQLAGGRARREEPARFASDRLEPEPKRAAHDAGQVEGEFANGYGAFVDDGRAYRMRVTRAKRPPRPWSNVLANPNFGALVTELGTGYTWWRNSREFKLTPWHNDAAFDPPGEAVYLADLDRGIVASATPSPAGDAWTYDVTHRPGVTTFESDVEGVRVALEVFVDRAEPIKWMRVRLRNQTGSRRRIRVAPYVEWVLGVDPFSNTPLVVVRKLTEADAIAAENRYQEAFRGAMGFLAVGGAGRTSGWLGDKIRFLGDGSYTRPDALLEDAWHGDEGPTPTPCAALARDFDLGPDEEAEVVVLLGAAPDEHEAARLARLARPDAADRALREVSEFWADLLGRVQVRTPDRSFDILMNGWLVYQALACRIWARTAFYQAGGAFGFRDQLQDALALLHARPDVLRHQILRAARHQYVEGDVQHWWHEELGKGIRTRFSDDLLWLPYAVSRYLEATGDTAILDERVPYLVSAPLGDGELERYEDSVWSQEEGSLAEHVARAVERALHFGHHGLPLMGIGDWNDGLSRVGAKGRGESVWLAWFLADVLRRVAEIDHPAFASHRGRWLAMRKKLLKAANESAWDGQWYRRAVTDDGLWLGSAASPACRIDAIAQSWAVLSGGAPPDRAVRAMESFDRELVDRRLGVAHLLQPPFRDLRPSPGYIQGYPPGIRENGGQYTHGVIWSIIAWTHLGRGEEAYELFSMLNPIHHADTSREVERYGNEPYVMSADIYTEQPNVGQGGWSWYTGAASWMYQAGLAAILGVQRRGTKLIVEPCIPMHWPGFEVRYRHGSTLYRIRVERATQGAQARERMLTVDGVAAAEIQLVDDGGEHDVVVWLADSGAVVSNNLQTVTALPREGARRHRMSSGARVPREHGV</sequence>
<reference evidence="8 9" key="1">
    <citation type="journal article" date="2011" name="J. Bacteriol.">
        <title>Complete Genome Sequence of Alicyclobacillus acidocaldarius Strain Tc-4-1.</title>
        <authorList>
            <person name="Chen Y."/>
            <person name="He Y."/>
            <person name="Zhang B."/>
            <person name="Yang J."/>
            <person name="Li W."/>
            <person name="Dong Z."/>
            <person name="Hu S."/>
        </authorList>
    </citation>
    <scope>NUCLEOTIDE SEQUENCE [LARGE SCALE GENOMIC DNA]</scope>
    <source>
        <strain evidence="8 9">Tc-4-1</strain>
    </source>
</reference>
<dbReference type="SUPFAM" id="SSF74650">
    <property type="entry name" value="Galactose mutarotase-like"/>
    <property type="match status" value="2"/>
</dbReference>
<evidence type="ECO:0000313" key="9">
    <source>
        <dbReference type="Proteomes" id="UP000000292"/>
    </source>
</evidence>
<dbReference type="GO" id="GO:0005975">
    <property type="term" value="P:carbohydrate metabolic process"/>
    <property type="evidence" value="ECO:0007669"/>
    <property type="project" value="InterPro"/>
</dbReference>
<dbReference type="Gene3D" id="1.50.10.140">
    <property type="match status" value="1"/>
</dbReference>
<feature type="domain" description="Glycosyl hydrolase 94 catalytic" evidence="7">
    <location>
        <begin position="2194"/>
        <end position="2617"/>
    </location>
</feature>
<feature type="transmembrane region" description="Helical" evidence="4">
    <location>
        <begin position="868"/>
        <end position="889"/>
    </location>
</feature>
<keyword evidence="4" id="KW-0812">Transmembrane</keyword>
<dbReference type="InterPro" id="IPR011013">
    <property type="entry name" value="Gal_mutarotase_sf_dom"/>
</dbReference>
<dbReference type="Gene3D" id="1.50.10.10">
    <property type="match status" value="1"/>
</dbReference>
<dbReference type="Proteomes" id="UP000000292">
    <property type="component" value="Chromosome"/>
</dbReference>
<reference evidence="9" key="2">
    <citation type="submission" date="2011-06" db="EMBL/GenBank/DDBJ databases">
        <title>The complete genome sequence of Alicyclobacillus acidocaldarius sp. Tc-4-1.</title>
        <authorList>
            <person name="Chen Y."/>
            <person name="He Y."/>
            <person name="Dong Z."/>
            <person name="Hu S."/>
        </authorList>
    </citation>
    <scope>NUCLEOTIDE SEQUENCE [LARGE SCALE GENOMIC DNA]</scope>
    <source>
        <strain evidence="9">Tc-4-1</strain>
    </source>
</reference>
<dbReference type="InterPro" id="IPR010383">
    <property type="entry name" value="Glyco_hydrolase_94_b-supersand"/>
</dbReference>
<evidence type="ECO:0000313" key="8">
    <source>
        <dbReference type="EMBL" id="AEJ42729.1"/>
    </source>
</evidence>
<accession>F8IEL5</accession>
<evidence type="ECO:0000259" key="6">
    <source>
        <dbReference type="Pfam" id="PF10091"/>
    </source>
</evidence>
<feature type="region of interest" description="Disordered" evidence="3">
    <location>
        <begin position="1860"/>
        <end position="1887"/>
    </location>
</feature>
<keyword evidence="4" id="KW-0472">Membrane</keyword>
<dbReference type="SUPFAM" id="SSF48208">
    <property type="entry name" value="Six-hairpin glycosidases"/>
    <property type="match status" value="1"/>
</dbReference>
<feature type="transmembrane region" description="Helical" evidence="4">
    <location>
        <begin position="439"/>
        <end position="460"/>
    </location>
</feature>
<protein>
    <submittedName>
        <fullName evidence="8">Putative carbohydrate binding protein</fullName>
    </submittedName>
</protein>
<dbReference type="Gene3D" id="2.60.420.10">
    <property type="entry name" value="Maltose phosphorylase, domain 3"/>
    <property type="match status" value="1"/>
</dbReference>
<feature type="region of interest" description="Disordered" evidence="3">
    <location>
        <begin position="2711"/>
        <end position="2731"/>
    </location>
</feature>
<dbReference type="SMART" id="SM01068">
    <property type="entry name" value="CBM_X"/>
    <property type="match status" value="1"/>
</dbReference>
<dbReference type="InterPro" id="IPR037824">
    <property type="entry name" value="GH94N_2_NdvB"/>
</dbReference>
<dbReference type="GO" id="GO:0016757">
    <property type="term" value="F:glycosyltransferase activity"/>
    <property type="evidence" value="ECO:0007669"/>
    <property type="project" value="UniProtKB-KW"/>
</dbReference>
<gene>
    <name evidence="8" type="primary">chvB</name>
    <name evidence="8" type="ordered locus">TC41_0771</name>
</gene>
<name>F8IEL5_ALIAT</name>
<feature type="transmembrane region" description="Helical" evidence="4">
    <location>
        <begin position="410"/>
        <end position="427"/>
    </location>
</feature>
<dbReference type="InterPro" id="IPR037018">
    <property type="entry name" value="GH65_N"/>
</dbReference>
<evidence type="ECO:0000259" key="5">
    <source>
        <dbReference type="Pfam" id="PF06165"/>
    </source>
</evidence>
<feature type="domain" description="Glycosyl hydrolase 94 supersandwich" evidence="5">
    <location>
        <begin position="1911"/>
        <end position="2177"/>
    </location>
</feature>
<dbReference type="Pfam" id="PF06165">
    <property type="entry name" value="GH94_b-supersand"/>
    <property type="match status" value="2"/>
</dbReference>
<dbReference type="PATRIC" id="fig|1048834.4.peg.728"/>
<dbReference type="InterPro" id="IPR052047">
    <property type="entry name" value="GH94_Enzymes"/>
</dbReference>
<feature type="compositionally biased region" description="Basic and acidic residues" evidence="3">
    <location>
        <begin position="1868"/>
        <end position="1887"/>
    </location>
</feature>